<comment type="caution">
    <text evidence="2">The sequence shown here is derived from an EMBL/GenBank/DDBJ whole genome shotgun (WGS) entry which is preliminary data.</text>
</comment>
<evidence type="ECO:0000313" key="2">
    <source>
        <dbReference type="EMBL" id="TBU03842.1"/>
    </source>
</evidence>
<protein>
    <submittedName>
        <fullName evidence="2">Uncharacterized protein</fullName>
    </submittedName>
</protein>
<dbReference type="EMBL" id="PITJ01000223">
    <property type="protein sequence ID" value="TBU03842.1"/>
    <property type="molecule type" value="Genomic_DNA"/>
</dbReference>
<gene>
    <name evidence="2" type="ORF">CWI37_0223p0020</name>
</gene>
<organism evidence="2 3">
    <name type="scientific">Hamiltosporidium tvaerminnensis</name>
    <dbReference type="NCBI Taxonomy" id="1176355"/>
    <lineage>
        <taxon>Eukaryota</taxon>
        <taxon>Fungi</taxon>
        <taxon>Fungi incertae sedis</taxon>
        <taxon>Microsporidia</taxon>
        <taxon>Dubosqiidae</taxon>
        <taxon>Hamiltosporidium</taxon>
    </lineage>
</organism>
<feature type="chain" id="PRO_5020225603" evidence="1">
    <location>
        <begin position="23"/>
        <end position="401"/>
    </location>
</feature>
<dbReference type="VEuPathDB" id="MicrosporidiaDB:CWI37_0223p0020"/>
<keyword evidence="1" id="KW-0732">Signal</keyword>
<evidence type="ECO:0000256" key="1">
    <source>
        <dbReference type="SAM" id="SignalP"/>
    </source>
</evidence>
<dbReference type="Proteomes" id="UP000292362">
    <property type="component" value="Unassembled WGS sequence"/>
</dbReference>
<name>A0A4V2JVE8_9MICR</name>
<sequence>MILFMFFHIILCLGAGLRKSNTKIKLEDPTTAGKMHLGSFYDIIAVNTELKKSIDNIMNNIECDKKDQIIKTAIFYATEIHKYTDKKFHEFLTYFTTFICSIIYNYCNEEDFKTYQPELVFNLICFGRFFEICFREFFVTNLNPLTRKKCSQSGLFLDNILSAISASFNKEDKEDLNVLQNSKIKFKKGAKSSPLCDLLSNATFEQFFGFFHTLNGNIILKKKEMLNKNSIPRIIIEFLFLAAVLKKEFETDENVKNIKIYRKKCVVELKKKVNIQNIKYVDNTNGDYLNRNKVPETSLLLEIYCFLKLFSNDSFKTYLDKQINQKPNVEVDAINIDKDVNLLDYLKYVFQNEIFVLSLEEIKLVFGTPVSEGTEPKPESKNSNISYLHSLLFKYYCLPGC</sequence>
<feature type="signal peptide" evidence="1">
    <location>
        <begin position="1"/>
        <end position="22"/>
    </location>
</feature>
<accession>A0A4V2JVE8</accession>
<proteinExistence type="predicted"/>
<reference evidence="2 3" key="1">
    <citation type="submission" date="2017-12" db="EMBL/GenBank/DDBJ databases">
        <authorList>
            <person name="Pombert J.-F."/>
            <person name="Haag K.L."/>
            <person name="Ebert D."/>
        </authorList>
    </citation>
    <scope>NUCLEOTIDE SEQUENCE [LARGE SCALE GENOMIC DNA]</scope>
    <source>
        <strain evidence="2">FI-OER-3-3</strain>
    </source>
</reference>
<evidence type="ECO:0000313" key="3">
    <source>
        <dbReference type="Proteomes" id="UP000292362"/>
    </source>
</evidence>
<dbReference type="AlphaFoldDB" id="A0A4V2JVE8"/>